<dbReference type="Gene3D" id="1.20.1250.20">
    <property type="entry name" value="MFS general substrate transporter like domains"/>
    <property type="match status" value="1"/>
</dbReference>
<feature type="transmembrane region" description="Helical" evidence="7">
    <location>
        <begin position="285"/>
        <end position="304"/>
    </location>
</feature>
<keyword evidence="2" id="KW-0813">Transport</keyword>
<dbReference type="EMBL" id="CP157947">
    <property type="protein sequence ID" value="XBS70753.1"/>
    <property type="molecule type" value="Genomic_DNA"/>
</dbReference>
<evidence type="ECO:0000313" key="8">
    <source>
        <dbReference type="EMBL" id="XBS70753.1"/>
    </source>
</evidence>
<comment type="subcellular location">
    <subcellularLocation>
        <location evidence="1">Cell membrane</location>
        <topology evidence="1">Multi-pass membrane protein</topology>
    </subcellularLocation>
</comment>
<feature type="transmembrane region" description="Helical" evidence="7">
    <location>
        <begin position="259"/>
        <end position="278"/>
    </location>
</feature>
<name>A0AAU7QCW0_9GAMM</name>
<sequence>MQGMFRSLSGFNYRMWAGGAIVSNIGTWMQRTAQDWLVLTQLTHNNATALGVVIALQFAPQVLLLPLTGFAADHFHRRKLLLVTQACLGLLALGLGILTVAGWVQLWHVYVFAFLLGCAAAFDAPARQTFVADLVGEADLSNAVALNSTSFNAARMIGPAVAGGLIAAIGTGWVFLINAASFIAVLGALLMLRGDELHASLRAPRRGGDLASGFRYIRQRPDLRMGMVMFFLIGTFGLNFPIFISTMSVTVFHAGANQYGFLTSTMAVGSIAGALLAARREKPTIAVLCVGAALFGFGLALAAAMPDYLLFSIMLVIIGMSAQTFTTTASSLVQLTTEPAMRGRVMAILLAIALGGTPSVRRWWDGWRTSSVRAGRYASAPRPVWAPR</sequence>
<reference evidence="8" key="1">
    <citation type="submission" date="2024-06" db="EMBL/GenBank/DDBJ databases">
        <authorList>
            <person name="Coelho C."/>
            <person name="Bento M."/>
            <person name="Garcia E."/>
            <person name="Camelo A."/>
            <person name="Brandao I."/>
            <person name="Espirito Santo C."/>
            <person name="Trovao J."/>
            <person name="Verissimo A."/>
            <person name="Costa J."/>
            <person name="Tiago I."/>
        </authorList>
    </citation>
    <scope>NUCLEOTIDE SEQUENCE</scope>
    <source>
        <strain evidence="8">KWT182</strain>
    </source>
</reference>
<keyword evidence="3" id="KW-1003">Cell membrane</keyword>
<feature type="transmembrane region" description="Helical" evidence="7">
    <location>
        <begin position="49"/>
        <end position="68"/>
    </location>
</feature>
<keyword evidence="6 7" id="KW-0472">Membrane</keyword>
<evidence type="ECO:0000256" key="2">
    <source>
        <dbReference type="ARBA" id="ARBA00022448"/>
    </source>
</evidence>
<dbReference type="InterPro" id="IPR036259">
    <property type="entry name" value="MFS_trans_sf"/>
</dbReference>
<evidence type="ECO:0000256" key="4">
    <source>
        <dbReference type="ARBA" id="ARBA00022692"/>
    </source>
</evidence>
<evidence type="ECO:0000256" key="1">
    <source>
        <dbReference type="ARBA" id="ARBA00004651"/>
    </source>
</evidence>
<dbReference type="SUPFAM" id="SSF103473">
    <property type="entry name" value="MFS general substrate transporter"/>
    <property type="match status" value="1"/>
</dbReference>
<dbReference type="InterPro" id="IPR010290">
    <property type="entry name" value="TM_effector"/>
</dbReference>
<dbReference type="Pfam" id="PF05977">
    <property type="entry name" value="MFS_3"/>
    <property type="match status" value="1"/>
</dbReference>
<proteinExistence type="predicted"/>
<dbReference type="CDD" id="cd06173">
    <property type="entry name" value="MFS_MefA_like"/>
    <property type="match status" value="1"/>
</dbReference>
<dbReference type="PANTHER" id="PTHR23513:SF11">
    <property type="entry name" value="STAPHYLOFERRIN A TRANSPORTER"/>
    <property type="match status" value="1"/>
</dbReference>
<evidence type="ECO:0000256" key="5">
    <source>
        <dbReference type="ARBA" id="ARBA00022989"/>
    </source>
</evidence>
<feature type="transmembrane region" description="Helical" evidence="7">
    <location>
        <begin position="345"/>
        <end position="364"/>
    </location>
</feature>
<dbReference type="AlphaFoldDB" id="A0AAU7QCW0"/>
<organism evidence="8">
    <name type="scientific">Acerihabitans sp. KWT182</name>
    <dbReference type="NCBI Taxonomy" id="3157919"/>
    <lineage>
        <taxon>Bacteria</taxon>
        <taxon>Pseudomonadati</taxon>
        <taxon>Pseudomonadota</taxon>
        <taxon>Gammaproteobacteria</taxon>
        <taxon>Enterobacterales</taxon>
        <taxon>Pectobacteriaceae</taxon>
        <taxon>Acerihabitans</taxon>
    </lineage>
</organism>
<gene>
    <name evidence="8" type="ORF">ABK905_06440</name>
</gene>
<evidence type="ECO:0000256" key="6">
    <source>
        <dbReference type="ARBA" id="ARBA00023136"/>
    </source>
</evidence>
<evidence type="ECO:0000256" key="7">
    <source>
        <dbReference type="SAM" id="Phobius"/>
    </source>
</evidence>
<dbReference type="GO" id="GO:0005886">
    <property type="term" value="C:plasma membrane"/>
    <property type="evidence" value="ECO:0007669"/>
    <property type="project" value="UniProtKB-SubCell"/>
</dbReference>
<feature type="transmembrane region" description="Helical" evidence="7">
    <location>
        <begin position="228"/>
        <end position="253"/>
    </location>
</feature>
<protein>
    <submittedName>
        <fullName evidence="8">MFS transporter</fullName>
    </submittedName>
</protein>
<dbReference type="PANTHER" id="PTHR23513">
    <property type="entry name" value="INTEGRAL MEMBRANE EFFLUX PROTEIN-RELATED"/>
    <property type="match status" value="1"/>
</dbReference>
<feature type="transmembrane region" description="Helical" evidence="7">
    <location>
        <begin position="165"/>
        <end position="192"/>
    </location>
</feature>
<evidence type="ECO:0000256" key="3">
    <source>
        <dbReference type="ARBA" id="ARBA00022475"/>
    </source>
</evidence>
<keyword evidence="4 7" id="KW-0812">Transmembrane</keyword>
<keyword evidence="5 7" id="KW-1133">Transmembrane helix</keyword>
<feature type="transmembrane region" description="Helical" evidence="7">
    <location>
        <begin position="80"/>
        <end position="104"/>
    </location>
</feature>
<accession>A0AAU7QCW0</accession>
<feature type="transmembrane region" description="Helical" evidence="7">
    <location>
        <begin position="310"/>
        <end position="333"/>
    </location>
</feature>